<protein>
    <recommendedName>
        <fullName evidence="5">RRM domain-containing protein</fullName>
    </recommendedName>
</protein>
<feature type="region of interest" description="Disordered" evidence="4">
    <location>
        <begin position="39"/>
        <end position="62"/>
    </location>
</feature>
<keyword evidence="2 3" id="KW-0694">RNA-binding</keyword>
<keyword evidence="1" id="KW-0677">Repeat</keyword>
<dbReference type="CDD" id="cd12422">
    <property type="entry name" value="RRM2_PTBP1_hnRNPL_like"/>
    <property type="match status" value="1"/>
</dbReference>
<dbReference type="InterPro" id="IPR012677">
    <property type="entry name" value="Nucleotide-bd_a/b_plait_sf"/>
</dbReference>
<sequence length="473" mass="50945">MMMDPSYAMKRSYDPSPRMAAAAPMPGYPPVAAAPTNGYPMPTHAHSPPQGLLPVATPGGQTPLTDDSMMAQKRQSVGPNAPPGRVLLIRNLPRDVNEQEIRLAFSPFSMGQELRMFHNPSAGQAFVQFPNEPAASTALAHVRQGGVVIRGCIIQGCYSTRKSVVTNQERNANCRILLVYVTNLQYPVDIDTLHGIFSAHGFIEKIVLFQKVQGMTQALIQFQNCTNAVQALTQLNGRNMYDGCNTLQVQPSKLTELSVKDNPNKGRDFTKSLPTAQPAHAMPDAAMGGSPTARGGVHSMPLGYSSYAPPANTPPMSQQPSPMGYQGMPPQYMSASGGPPPPPPPTHYTPTSYTGPVPQHQMTTPPPPPNMFDQYKQQQQQPQYATNGRQNYPPKPANGHAMSSPSPSPPGGGIYATHQQSQQPMQPVANGYGMPPPQGGDWRDGNGAKGASPSQHDTRYQMPTGYGHEMMAE</sequence>
<dbReference type="PROSITE" id="PS50102">
    <property type="entry name" value="RRM"/>
    <property type="match status" value="2"/>
</dbReference>
<dbReference type="EMBL" id="HBGB01040152">
    <property type="protein sequence ID" value="CAD9068549.1"/>
    <property type="molecule type" value="Transcribed_RNA"/>
</dbReference>
<feature type="domain" description="RRM" evidence="5">
    <location>
        <begin position="177"/>
        <end position="254"/>
    </location>
</feature>
<dbReference type="AlphaFoldDB" id="A0A7S1PA43"/>
<dbReference type="GO" id="GO:0003723">
    <property type="term" value="F:RNA binding"/>
    <property type="evidence" value="ECO:0007669"/>
    <property type="project" value="UniProtKB-UniRule"/>
</dbReference>
<dbReference type="InterPro" id="IPR035979">
    <property type="entry name" value="RBD_domain_sf"/>
</dbReference>
<feature type="region of interest" description="Disordered" evidence="4">
    <location>
        <begin position="258"/>
        <end position="473"/>
    </location>
</feature>
<feature type="compositionally biased region" description="Low complexity" evidence="4">
    <location>
        <begin position="374"/>
        <end position="384"/>
    </location>
</feature>
<feature type="compositionally biased region" description="Pro residues" evidence="4">
    <location>
        <begin position="338"/>
        <end position="347"/>
    </location>
</feature>
<organism evidence="6">
    <name type="scientific">Vitrella brassicaformis</name>
    <dbReference type="NCBI Taxonomy" id="1169539"/>
    <lineage>
        <taxon>Eukaryota</taxon>
        <taxon>Sar</taxon>
        <taxon>Alveolata</taxon>
        <taxon>Colpodellida</taxon>
        <taxon>Vitrellaceae</taxon>
        <taxon>Vitrella</taxon>
    </lineage>
</organism>
<evidence type="ECO:0000256" key="3">
    <source>
        <dbReference type="PROSITE-ProRule" id="PRU00176"/>
    </source>
</evidence>
<evidence type="ECO:0000256" key="2">
    <source>
        <dbReference type="ARBA" id="ARBA00022884"/>
    </source>
</evidence>
<gene>
    <name evidence="6" type="ORF">VBRA1451_LOCUS23623</name>
</gene>
<evidence type="ECO:0000259" key="5">
    <source>
        <dbReference type="PROSITE" id="PS50102"/>
    </source>
</evidence>
<evidence type="ECO:0000256" key="4">
    <source>
        <dbReference type="SAM" id="MobiDB-lite"/>
    </source>
</evidence>
<dbReference type="InterPro" id="IPR000504">
    <property type="entry name" value="RRM_dom"/>
</dbReference>
<dbReference type="Pfam" id="PF00076">
    <property type="entry name" value="RRM_1"/>
    <property type="match status" value="1"/>
</dbReference>
<feature type="domain" description="RRM" evidence="5">
    <location>
        <begin position="85"/>
        <end position="161"/>
    </location>
</feature>
<evidence type="ECO:0000256" key="1">
    <source>
        <dbReference type="ARBA" id="ARBA00022737"/>
    </source>
</evidence>
<proteinExistence type="predicted"/>
<evidence type="ECO:0000313" key="6">
    <source>
        <dbReference type="EMBL" id="CAD9068549.1"/>
    </source>
</evidence>
<dbReference type="PANTHER" id="PTHR15592">
    <property type="entry name" value="MATRIN 3/NUCLEAR PROTEIN 220-RELATED"/>
    <property type="match status" value="1"/>
</dbReference>
<reference evidence="6" key="1">
    <citation type="submission" date="2021-01" db="EMBL/GenBank/DDBJ databases">
        <authorList>
            <person name="Corre E."/>
            <person name="Pelletier E."/>
            <person name="Niang G."/>
            <person name="Scheremetjew M."/>
            <person name="Finn R."/>
            <person name="Kale V."/>
            <person name="Holt S."/>
            <person name="Cochrane G."/>
            <person name="Meng A."/>
            <person name="Brown T."/>
            <person name="Cohen L."/>
        </authorList>
    </citation>
    <scope>NUCLEOTIDE SEQUENCE</scope>
    <source>
        <strain evidence="6">CCMP3346</strain>
    </source>
</reference>
<name>A0A7S1PA43_9ALVE</name>
<feature type="compositionally biased region" description="Basic and acidic residues" evidence="4">
    <location>
        <begin position="258"/>
        <end position="270"/>
    </location>
</feature>
<dbReference type="SUPFAM" id="SSF54928">
    <property type="entry name" value="RNA-binding domain, RBD"/>
    <property type="match status" value="1"/>
</dbReference>
<dbReference type="Gene3D" id="3.30.70.330">
    <property type="match status" value="2"/>
</dbReference>
<dbReference type="Pfam" id="PF11835">
    <property type="entry name" value="RRM_8"/>
    <property type="match status" value="1"/>
</dbReference>
<accession>A0A7S1PA43</accession>
<dbReference type="InterPro" id="IPR021790">
    <property type="entry name" value="PTBP1-like_RRM2"/>
</dbReference>
<dbReference type="CDD" id="cd00590">
    <property type="entry name" value="RRM_SF"/>
    <property type="match status" value="1"/>
</dbReference>
<dbReference type="SMART" id="SM00360">
    <property type="entry name" value="RRM"/>
    <property type="match status" value="2"/>
</dbReference>
<feature type="compositionally biased region" description="Low complexity" evidence="4">
    <location>
        <begin position="348"/>
        <end position="363"/>
    </location>
</feature>